<organism evidence="5 6">
    <name type="scientific">Cordyceps javanica</name>
    <dbReference type="NCBI Taxonomy" id="43265"/>
    <lineage>
        <taxon>Eukaryota</taxon>
        <taxon>Fungi</taxon>
        <taxon>Dikarya</taxon>
        <taxon>Ascomycota</taxon>
        <taxon>Pezizomycotina</taxon>
        <taxon>Sordariomycetes</taxon>
        <taxon>Hypocreomycetidae</taxon>
        <taxon>Hypocreales</taxon>
        <taxon>Cordycipitaceae</taxon>
        <taxon>Cordyceps</taxon>
    </lineage>
</organism>
<feature type="domain" description="DNA2/NAM7 helicase helicase" evidence="2">
    <location>
        <begin position="175"/>
        <end position="538"/>
    </location>
</feature>
<keyword evidence="1 5" id="KW-0067">ATP-binding</keyword>
<dbReference type="STRING" id="43265.A0A545VLB9"/>
<dbReference type="Pfam" id="PF13087">
    <property type="entry name" value="AAA_12"/>
    <property type="match status" value="1"/>
</dbReference>
<comment type="caution">
    <text evidence="5">The sequence shown here is derived from an EMBL/GenBank/DDBJ whole genome shotgun (WGS) entry which is preliminary data.</text>
</comment>
<name>A0A545VLB9_9HYPO</name>
<accession>A0A545VLB9</accession>
<evidence type="ECO:0000313" key="6">
    <source>
        <dbReference type="Proteomes" id="UP000315783"/>
    </source>
</evidence>
<dbReference type="GO" id="GO:0031048">
    <property type="term" value="P:regulatory ncRNA-mediated heterochromatin formation"/>
    <property type="evidence" value="ECO:0007669"/>
    <property type="project" value="TreeGrafter"/>
</dbReference>
<gene>
    <name evidence="5" type="ORF">IF1G_10564</name>
</gene>
<dbReference type="EMBL" id="SPUK01000023">
    <property type="protein sequence ID" value="TQV90821.1"/>
    <property type="molecule type" value="Genomic_DNA"/>
</dbReference>
<evidence type="ECO:0000259" key="4">
    <source>
        <dbReference type="Pfam" id="PF25396"/>
    </source>
</evidence>
<evidence type="ECO:0000259" key="3">
    <source>
        <dbReference type="Pfam" id="PF13087"/>
    </source>
</evidence>
<dbReference type="PANTHER" id="PTHR10887:SF341">
    <property type="entry name" value="NFX1-TYPE ZINC FINGER-CONTAINING PROTEIN 1"/>
    <property type="match status" value="1"/>
</dbReference>
<keyword evidence="6" id="KW-1185">Reference proteome</keyword>
<dbReference type="Pfam" id="PF13086">
    <property type="entry name" value="AAA_11"/>
    <property type="match status" value="1"/>
</dbReference>
<dbReference type="Gene3D" id="3.40.50.300">
    <property type="entry name" value="P-loop containing nucleotide triphosphate hydrolases"/>
    <property type="match status" value="3"/>
</dbReference>
<keyword evidence="1 5" id="KW-0547">Nucleotide-binding</keyword>
<evidence type="ECO:0000256" key="1">
    <source>
        <dbReference type="ARBA" id="ARBA00022806"/>
    </source>
</evidence>
<reference evidence="5 6" key="1">
    <citation type="journal article" date="2019" name="Appl. Microbiol. Biotechnol.">
        <title>Genome sequence of Isaria javanica and comparative genome analysis insights into family S53 peptidase evolution in fungal entomopathogens.</title>
        <authorList>
            <person name="Lin R."/>
            <person name="Zhang X."/>
            <person name="Xin B."/>
            <person name="Zou M."/>
            <person name="Gao Y."/>
            <person name="Qin F."/>
            <person name="Hu Q."/>
            <person name="Xie B."/>
            <person name="Cheng X."/>
        </authorList>
    </citation>
    <scope>NUCLEOTIDE SEQUENCE [LARGE SCALE GENOMIC DNA]</scope>
    <source>
        <strain evidence="5 6">IJ1G</strain>
    </source>
</reference>
<dbReference type="InterPro" id="IPR041677">
    <property type="entry name" value="DNA2/NAM7_AAA_11"/>
</dbReference>
<dbReference type="OrthoDB" id="409395at2759"/>
<evidence type="ECO:0000313" key="5">
    <source>
        <dbReference type="EMBL" id="TQV90821.1"/>
    </source>
</evidence>
<dbReference type="Pfam" id="PF25396">
    <property type="entry name" value="ZNFX1"/>
    <property type="match status" value="1"/>
</dbReference>
<dbReference type="InterPro" id="IPR027417">
    <property type="entry name" value="P-loop_NTPase"/>
</dbReference>
<sequence length="917" mass="102659">MPEGDLTYIYTDVQVQGAILAAHGAAIRVSFSTGRTADTPVDWATSNRLRQGSLVVLSPVGDSFNSKCYVATIAYRFLAGGLWPDLDSDPPEPDNTPPRVDLYFPTWHEELLDLNTKYYMLEAKDGYFESFRHTMTALQTAASERCVVDKYVLAANAKDVSTEKHAIRPPTRHTLDKSQVAASAAILSQELSITQGPPGTGKTYTTVVTIDEFIRRGGSTKPVIVAAQTNHAVDQLLERCLHRNLACCRLGGRTVSETVKEHSLFNWREKKKGVVDGIRLPAAAYQDFETARQVLELCLKKAFHGQRNYDARSFKDFKIITTQQLDSLQNDEWETSAETDPLLAWLGWQSFETLSAPKAKLSDTWMPKVRGKIRGEDADAEDQRRAPDPDKPIGPFIQFRRLLDHPAARFKAMLARNRDLYKIKVQHREELFRYMCHELSKKSQQSLEELFNKFQAACRRLQKSKIDRDNRVIGRTDIQIVGCTITGLSKYRELLCKIGPDILIIDEASEATEGSIAAALLPSLKHLALVGDHQQLTPRPITRILTEPIFALNVSLFERLVTRNNMPCQVLNMQRRMIPEIRQLVNVFYPGLADHSSVAKRDKIKGLKTPLWWYDHSWPERTDSGTSSHSISNDGEADMIAEFAKYLFRCGTPVSNLTVLTFYTAQQELIEGKLGVHNPNICKTVDSFQGCENDVIILSVVRSSRPGQRPRVGFVENIHRATVALSRARNAFYIFGNASNLKGSDTWDPVIKALGPLKQSFLPLVCPLHHTTTFVRCLQDWSSISGETGCHGKTCEGDCSQGTKLSDAQEDISRWKQHPRDKFASTAAAVQLSRTTLDQLDSTSSYRLTSLTCNTSLAAVCRDKSSHRSDCIKEIIFDTFIAELEELAAKAREEMLNEKLVDLGDAGISGGDLIEFD</sequence>
<dbReference type="GO" id="GO:0031380">
    <property type="term" value="C:nuclear RNA-directed RNA polymerase complex"/>
    <property type="evidence" value="ECO:0007669"/>
    <property type="project" value="TreeGrafter"/>
</dbReference>
<dbReference type="InterPro" id="IPR047187">
    <property type="entry name" value="SF1_C_Upf1"/>
</dbReference>
<protein>
    <submittedName>
        <fullName evidence="5">DEAD box helicase</fullName>
    </submittedName>
</protein>
<keyword evidence="1 5" id="KW-0347">Helicase</keyword>
<dbReference type="InterPro" id="IPR057373">
    <property type="entry name" value="ZNFX1"/>
</dbReference>
<feature type="domain" description="DNA2/NAM7 helicase-like C-terminal" evidence="3">
    <location>
        <begin position="552"/>
        <end position="738"/>
    </location>
</feature>
<keyword evidence="1 5" id="KW-0378">Hydrolase</keyword>
<dbReference type="CDD" id="cd18808">
    <property type="entry name" value="SF1_C_Upf1"/>
    <property type="match status" value="1"/>
</dbReference>
<dbReference type="InterPro" id="IPR045055">
    <property type="entry name" value="DNA2/NAM7-like"/>
</dbReference>
<dbReference type="Proteomes" id="UP000315783">
    <property type="component" value="Unassembled WGS sequence"/>
</dbReference>
<dbReference type="GO" id="GO:0004386">
    <property type="term" value="F:helicase activity"/>
    <property type="evidence" value="ECO:0007669"/>
    <property type="project" value="UniProtKB-KW"/>
</dbReference>
<dbReference type="InterPro" id="IPR041679">
    <property type="entry name" value="DNA2/NAM7-like_C"/>
</dbReference>
<dbReference type="SUPFAM" id="SSF52540">
    <property type="entry name" value="P-loop containing nucleoside triphosphate hydrolases"/>
    <property type="match status" value="1"/>
</dbReference>
<dbReference type="AlphaFoldDB" id="A0A545VLB9"/>
<dbReference type="PANTHER" id="PTHR10887">
    <property type="entry name" value="DNA2/NAM7 HELICASE FAMILY"/>
    <property type="match status" value="1"/>
</dbReference>
<proteinExistence type="predicted"/>
<evidence type="ECO:0000259" key="2">
    <source>
        <dbReference type="Pfam" id="PF13086"/>
    </source>
</evidence>
<feature type="domain" description="ZNFX1" evidence="4">
    <location>
        <begin position="7"/>
        <end position="124"/>
    </location>
</feature>